<dbReference type="InterPro" id="IPR017946">
    <property type="entry name" value="PLC-like_Pdiesterase_TIM-brl"/>
</dbReference>
<comment type="catalytic activity">
    <reaction evidence="1">
        <text>a 1,2-diacyl-sn-glycero-3-phospho-(1D-myo-inositol) = 1D-myo-inositol 1,2-cyclic phosphate + a 1,2-diacyl-sn-glycerol</text>
        <dbReference type="Rhea" id="RHEA:17093"/>
        <dbReference type="ChEBI" id="CHEBI:17815"/>
        <dbReference type="ChEBI" id="CHEBI:57880"/>
        <dbReference type="ChEBI" id="CHEBI:58484"/>
        <dbReference type="EC" id="4.6.1.13"/>
    </reaction>
</comment>
<dbReference type="SUPFAM" id="SSF51695">
    <property type="entry name" value="PLC-like phosphodiesterases"/>
    <property type="match status" value="1"/>
</dbReference>
<feature type="signal peptide" evidence="7">
    <location>
        <begin position="1"/>
        <end position="26"/>
    </location>
</feature>
<dbReference type="PROSITE" id="PS50007">
    <property type="entry name" value="PIPLC_X_DOMAIN"/>
    <property type="match status" value="1"/>
</dbReference>
<name>A0ABT7LBG7_9BACI</name>
<protein>
    <recommendedName>
        <fullName evidence="3">1-phosphatidylinositol phosphodiesterase</fullName>
        <ecNumber evidence="2">4.6.1.13</ecNumber>
    </recommendedName>
    <alternativeName>
        <fullName evidence="5">Phosphatidylinositol diacylglycerol-lyase</fullName>
    </alternativeName>
    <alternativeName>
        <fullName evidence="6">Phosphatidylinositol-specific phospholipase C</fullName>
    </alternativeName>
</protein>
<dbReference type="Pfam" id="PF00388">
    <property type="entry name" value="PI-PLC-X"/>
    <property type="match status" value="1"/>
</dbReference>
<dbReference type="InterPro" id="IPR000909">
    <property type="entry name" value="PLipase_C_PInositol-sp_X_dom"/>
</dbReference>
<dbReference type="EC" id="4.6.1.13" evidence="2"/>
<feature type="domain" description="Phosphatidylinositol-specific phospholipase C X" evidence="8">
    <location>
        <begin position="36"/>
        <end position="178"/>
    </location>
</feature>
<dbReference type="Gene3D" id="3.20.20.190">
    <property type="entry name" value="Phosphatidylinositol (PI) phosphodiesterase"/>
    <property type="match status" value="1"/>
</dbReference>
<evidence type="ECO:0000313" key="9">
    <source>
        <dbReference type="EMBL" id="MDL4842525.1"/>
    </source>
</evidence>
<dbReference type="PANTHER" id="PTHR13593">
    <property type="match status" value="1"/>
</dbReference>
<proteinExistence type="predicted"/>
<keyword evidence="4" id="KW-0442">Lipid degradation</keyword>
<dbReference type="Proteomes" id="UP001235343">
    <property type="component" value="Unassembled WGS sequence"/>
</dbReference>
<evidence type="ECO:0000256" key="4">
    <source>
        <dbReference type="ARBA" id="ARBA00022963"/>
    </source>
</evidence>
<keyword evidence="7" id="KW-0732">Signal</keyword>
<dbReference type="RefSeq" id="WP_285933796.1">
    <property type="nucleotide sequence ID" value="NZ_JASTZU010000058.1"/>
</dbReference>
<organism evidence="9 10">
    <name type="scientific">Aquibacillus rhizosphaerae</name>
    <dbReference type="NCBI Taxonomy" id="3051431"/>
    <lineage>
        <taxon>Bacteria</taxon>
        <taxon>Bacillati</taxon>
        <taxon>Bacillota</taxon>
        <taxon>Bacilli</taxon>
        <taxon>Bacillales</taxon>
        <taxon>Bacillaceae</taxon>
        <taxon>Aquibacillus</taxon>
    </lineage>
</organism>
<gene>
    <name evidence="9" type="ORF">QQS35_18995</name>
</gene>
<evidence type="ECO:0000256" key="7">
    <source>
        <dbReference type="SAM" id="SignalP"/>
    </source>
</evidence>
<evidence type="ECO:0000256" key="3">
    <source>
        <dbReference type="ARBA" id="ARBA00019758"/>
    </source>
</evidence>
<dbReference type="PANTHER" id="PTHR13593:SF113">
    <property type="entry name" value="SI:DKEY-266F7.9"/>
    <property type="match status" value="1"/>
</dbReference>
<sequence>MLNKTRFFVLFLFISMMFMFAPSVFASSGSSWMNSIDDSRSLSSLSIPGTHDSGAIYEPIYNTAKCQDLNIAEQLSIGVRYLDIRNRHYENSFDIYHGPISQNQTFDDVLHDVYSFLDDNPSETILMGIKEEYNPYNNTRSFEETFDAYIANNPDKWLLTDTIPTVGEARGKIVLIRRFEATELPKGIDATDWKVNTTFTIHNTAKLKVQDYYKVTDSNQKWSDIQSMYQEATIQNPSWLYINYTSGYKPGWFDIPNIRTMKDNINPKVDAFFTSNTQGRYGISAMDFITSDLASKIIATNF</sequence>
<feature type="chain" id="PRO_5045408432" description="1-phosphatidylinositol phosphodiesterase" evidence="7">
    <location>
        <begin position="27"/>
        <end position="302"/>
    </location>
</feature>
<keyword evidence="10" id="KW-1185">Reference proteome</keyword>
<dbReference type="InterPro" id="IPR051057">
    <property type="entry name" value="PI-PLC_domain"/>
</dbReference>
<reference evidence="9 10" key="1">
    <citation type="submission" date="2023-06" db="EMBL/GenBank/DDBJ databases">
        <title>Aquibacillus rhizosphaerae LR5S19.</title>
        <authorList>
            <person name="Sun J.-Q."/>
        </authorList>
    </citation>
    <scope>NUCLEOTIDE SEQUENCE [LARGE SCALE GENOMIC DNA]</scope>
    <source>
        <strain evidence="9 10">LR5S19</strain>
    </source>
</reference>
<evidence type="ECO:0000256" key="6">
    <source>
        <dbReference type="ARBA" id="ARBA00030782"/>
    </source>
</evidence>
<evidence type="ECO:0000259" key="8">
    <source>
        <dbReference type="SMART" id="SM00148"/>
    </source>
</evidence>
<dbReference type="EMBL" id="JASTZU010000058">
    <property type="protein sequence ID" value="MDL4842525.1"/>
    <property type="molecule type" value="Genomic_DNA"/>
</dbReference>
<accession>A0ABT7LBG7</accession>
<dbReference type="CDD" id="cd08586">
    <property type="entry name" value="PI-PLCc_BcPLC_like"/>
    <property type="match status" value="1"/>
</dbReference>
<evidence type="ECO:0000256" key="2">
    <source>
        <dbReference type="ARBA" id="ARBA00012581"/>
    </source>
</evidence>
<keyword evidence="4" id="KW-0443">Lipid metabolism</keyword>
<comment type="caution">
    <text evidence="9">The sequence shown here is derived from an EMBL/GenBank/DDBJ whole genome shotgun (WGS) entry which is preliminary data.</text>
</comment>
<evidence type="ECO:0000256" key="1">
    <source>
        <dbReference type="ARBA" id="ARBA00001316"/>
    </source>
</evidence>
<dbReference type="SMART" id="SM00148">
    <property type="entry name" value="PLCXc"/>
    <property type="match status" value="1"/>
</dbReference>
<evidence type="ECO:0000313" key="10">
    <source>
        <dbReference type="Proteomes" id="UP001235343"/>
    </source>
</evidence>
<evidence type="ECO:0000256" key="5">
    <source>
        <dbReference type="ARBA" id="ARBA00030474"/>
    </source>
</evidence>